<gene>
    <name evidence="1" type="ORF">AJ80_00270</name>
</gene>
<name>A0A2B7Z333_POLH7</name>
<keyword evidence="2" id="KW-1185">Reference proteome</keyword>
<sequence>MASLLRETTARASISVCRSCQTATTSRTPQFRSFASSPSLFVGPESPRFIDVPESLQPEAPRKRIVKGILPVPRDLFPTRRPDKPGKDYLLAATPEPTTKRSSVPPDHPHYRYLEWKRTMAHIRRQNLRAGLRELHHREQETQRRIKAKSGFKLNQRDRILSQGQREDERLTAQSVIENMKPSNSAVLPDPDREARVDRSRANVEAKQAMEKEERVDALHTLYMNARNFIVTEEQLAEEIERVFPEGENLDWTNDEEAGENIWNLGAPPTVASLVRKGPGDDLALWTTEQKRVKKLAEELTGGAI</sequence>
<evidence type="ECO:0000313" key="1">
    <source>
        <dbReference type="EMBL" id="PGH28015.1"/>
    </source>
</evidence>
<dbReference type="EMBL" id="PDNA01000002">
    <property type="protein sequence ID" value="PGH28015.1"/>
    <property type="molecule type" value="Genomic_DNA"/>
</dbReference>
<protein>
    <submittedName>
        <fullName evidence="1">Uncharacterized protein</fullName>
    </submittedName>
</protein>
<comment type="caution">
    <text evidence="1">The sequence shown here is derived from an EMBL/GenBank/DDBJ whole genome shotgun (WGS) entry which is preliminary data.</text>
</comment>
<reference evidence="1 2" key="1">
    <citation type="submission" date="2017-10" db="EMBL/GenBank/DDBJ databases">
        <title>Comparative genomics in systemic dimorphic fungi from Ajellomycetaceae.</title>
        <authorList>
            <person name="Munoz J.F."/>
            <person name="Mcewen J.G."/>
            <person name="Clay O.K."/>
            <person name="Cuomo C.A."/>
        </authorList>
    </citation>
    <scope>NUCLEOTIDE SEQUENCE [LARGE SCALE GENOMIC DNA]</scope>
    <source>
        <strain evidence="1 2">UAMH7299</strain>
    </source>
</reference>
<dbReference type="Proteomes" id="UP000224634">
    <property type="component" value="Unassembled WGS sequence"/>
</dbReference>
<evidence type="ECO:0000313" key="2">
    <source>
        <dbReference type="Proteomes" id="UP000224634"/>
    </source>
</evidence>
<dbReference type="AlphaFoldDB" id="A0A2B7Z333"/>
<dbReference type="STRING" id="1447883.A0A2B7Z333"/>
<dbReference type="OrthoDB" id="5223508at2759"/>
<dbReference type="InterPro" id="IPR058940">
    <property type="entry name" value="mS26_fungi"/>
</dbReference>
<organism evidence="1 2">
    <name type="scientific">Polytolypa hystricis (strain UAMH7299)</name>
    <dbReference type="NCBI Taxonomy" id="1447883"/>
    <lineage>
        <taxon>Eukaryota</taxon>
        <taxon>Fungi</taxon>
        <taxon>Dikarya</taxon>
        <taxon>Ascomycota</taxon>
        <taxon>Pezizomycotina</taxon>
        <taxon>Eurotiomycetes</taxon>
        <taxon>Eurotiomycetidae</taxon>
        <taxon>Onygenales</taxon>
        <taxon>Onygenales incertae sedis</taxon>
        <taxon>Polytolypa</taxon>
    </lineage>
</organism>
<dbReference type="CDD" id="cd23703">
    <property type="entry name" value="mS26_PET12"/>
    <property type="match status" value="1"/>
</dbReference>
<accession>A0A2B7Z333</accession>
<proteinExistence type="predicted"/>
<dbReference type="Pfam" id="PF26163">
    <property type="entry name" value="mS26"/>
    <property type="match status" value="1"/>
</dbReference>